<dbReference type="Proteomes" id="UP000694425">
    <property type="component" value="Unplaced"/>
</dbReference>
<dbReference type="Gene3D" id="1.20.1260.10">
    <property type="match status" value="1"/>
</dbReference>
<dbReference type="GO" id="GO:0008198">
    <property type="term" value="F:ferrous iron binding"/>
    <property type="evidence" value="ECO:0007669"/>
    <property type="project" value="TreeGrafter"/>
</dbReference>
<feature type="binding site" evidence="12">
    <location>
        <position position="92"/>
    </location>
    <ligand>
        <name>Fe cation</name>
        <dbReference type="ChEBI" id="CHEBI:24875"/>
        <label>1</label>
    </ligand>
</feature>
<dbReference type="InterPro" id="IPR009040">
    <property type="entry name" value="Ferritin-like_diiron"/>
</dbReference>
<evidence type="ECO:0000256" key="11">
    <source>
        <dbReference type="ARBA" id="ARBA00047045"/>
    </source>
</evidence>
<keyword evidence="8" id="KW-0968">Cytoplasmic vesicle</keyword>
<protein>
    <recommendedName>
        <fullName evidence="13">Ferritin</fullName>
    </recommendedName>
</protein>
<dbReference type="InterPro" id="IPR012347">
    <property type="entry name" value="Ferritin-like"/>
</dbReference>
<evidence type="ECO:0000256" key="6">
    <source>
        <dbReference type="ARBA" id="ARBA00023004"/>
    </source>
</evidence>
<evidence type="ECO:0000256" key="12">
    <source>
        <dbReference type="PIRSR" id="PIRSR601519-1"/>
    </source>
</evidence>
<feature type="domain" description="Ferritin-like diiron" evidence="14">
    <location>
        <begin position="7"/>
        <end position="144"/>
    </location>
</feature>
<keyword evidence="4" id="KW-0963">Cytoplasm</keyword>
<comment type="similarity">
    <text evidence="2 13">Belongs to the ferritin family.</text>
</comment>
<sequence length="177" mass="19824">MSSQICQNYSTEVEAAVSHLVNVHVCTSYTYLSLGFYFNHEDVALEGMGPFFYKLAEEKQEDTEHLLKMQNSGGGDELGKTLDVMEASQVLEKNLNQALLELHALGSANTEPHLSDFLENDFLGEEVKFDKKMDNLLSNLCCVAGPQAGLDEYLFERLSLKTTCFWMSRPSSRGPQI</sequence>
<dbReference type="InterPro" id="IPR001519">
    <property type="entry name" value="Ferritin"/>
</dbReference>
<dbReference type="PANTHER" id="PTHR11431:SF47">
    <property type="entry name" value="FERRITIN LIGHT CHAIN"/>
    <property type="match status" value="1"/>
</dbReference>
<evidence type="ECO:0000256" key="3">
    <source>
        <dbReference type="ARBA" id="ARBA00022434"/>
    </source>
</evidence>
<dbReference type="PROSITE" id="PS50905">
    <property type="entry name" value="FERRITIN_LIKE"/>
    <property type="match status" value="1"/>
</dbReference>
<evidence type="ECO:0000256" key="2">
    <source>
        <dbReference type="ARBA" id="ARBA00007513"/>
    </source>
</evidence>
<reference evidence="15" key="2">
    <citation type="submission" date="2025-09" db="UniProtKB">
        <authorList>
            <consortium name="Ensembl"/>
        </authorList>
    </citation>
    <scope>IDENTIFICATION</scope>
</reference>
<evidence type="ECO:0000313" key="15">
    <source>
        <dbReference type="Ensembl" id="ENSNVIP00000005436.1"/>
    </source>
</evidence>
<evidence type="ECO:0000256" key="9">
    <source>
        <dbReference type="ARBA" id="ARBA00044942"/>
    </source>
</evidence>
<evidence type="ECO:0000256" key="1">
    <source>
        <dbReference type="ARBA" id="ARBA00004496"/>
    </source>
</evidence>
<dbReference type="SUPFAM" id="SSF47240">
    <property type="entry name" value="Ferritin-like"/>
    <property type="match status" value="1"/>
</dbReference>
<comment type="subcellular location">
    <subcellularLocation>
        <location evidence="9">Autolysosome</location>
    </subcellularLocation>
    <subcellularLocation>
        <location evidence="1">Cytoplasm</location>
    </subcellularLocation>
</comment>
<dbReference type="GO" id="GO:0031410">
    <property type="term" value="C:cytoplasmic vesicle"/>
    <property type="evidence" value="ECO:0007669"/>
    <property type="project" value="UniProtKB-KW"/>
</dbReference>
<evidence type="ECO:0000256" key="8">
    <source>
        <dbReference type="ARBA" id="ARBA00023329"/>
    </source>
</evidence>
<reference evidence="15" key="1">
    <citation type="submission" date="2025-08" db="UniProtKB">
        <authorList>
            <consortium name="Ensembl"/>
        </authorList>
    </citation>
    <scope>IDENTIFICATION</scope>
</reference>
<comment type="function">
    <text evidence="10">Stores iron in a soluble, non-toxic, readily available form. Important for iron homeostasis. Iron is taken up in the ferrous form and deposited as ferric hydroxides after oxidation. Also plays a role in delivery of iron to cells. Mediates iron uptake in capsule cells of the developing kidney. Delivery to lysosomes by the cargo receptor NCOA4 for autophagic degradation and release or iron.</text>
</comment>
<dbReference type="Ensembl" id="ENSNVIT00000006393.1">
    <property type="protein sequence ID" value="ENSNVIP00000005436.1"/>
    <property type="gene ID" value="ENSNVIG00000004361.1"/>
</dbReference>
<dbReference type="GO" id="GO:0044754">
    <property type="term" value="C:autolysosome"/>
    <property type="evidence" value="ECO:0007669"/>
    <property type="project" value="UniProtKB-SubCell"/>
</dbReference>
<proteinExistence type="inferred from homology"/>
<keyword evidence="6 12" id="KW-0408">Iron</keyword>
<dbReference type="GO" id="GO:0006879">
    <property type="term" value="P:intracellular iron ion homeostasis"/>
    <property type="evidence" value="ECO:0007669"/>
    <property type="project" value="UniProtKB-KW"/>
</dbReference>
<organism evidence="15 16">
    <name type="scientific">Neovison vison</name>
    <name type="common">American mink</name>
    <name type="synonym">Mustela vison</name>
    <dbReference type="NCBI Taxonomy" id="452646"/>
    <lineage>
        <taxon>Eukaryota</taxon>
        <taxon>Metazoa</taxon>
        <taxon>Chordata</taxon>
        <taxon>Craniata</taxon>
        <taxon>Vertebrata</taxon>
        <taxon>Euteleostomi</taxon>
        <taxon>Mammalia</taxon>
        <taxon>Eutheria</taxon>
        <taxon>Laurasiatheria</taxon>
        <taxon>Carnivora</taxon>
        <taxon>Caniformia</taxon>
        <taxon>Musteloidea</taxon>
        <taxon>Mustelidae</taxon>
        <taxon>Mustelinae</taxon>
        <taxon>Neogale</taxon>
    </lineage>
</organism>
<evidence type="ECO:0000256" key="5">
    <source>
        <dbReference type="ARBA" id="ARBA00022723"/>
    </source>
</evidence>
<evidence type="ECO:0000259" key="14">
    <source>
        <dbReference type="PROSITE" id="PS50905"/>
    </source>
</evidence>
<evidence type="ECO:0000256" key="4">
    <source>
        <dbReference type="ARBA" id="ARBA00022490"/>
    </source>
</evidence>
<dbReference type="PANTHER" id="PTHR11431">
    <property type="entry name" value="FERRITIN"/>
    <property type="match status" value="1"/>
</dbReference>
<evidence type="ECO:0000256" key="13">
    <source>
        <dbReference type="RuleBase" id="RU361145"/>
    </source>
</evidence>
<keyword evidence="3 13" id="KW-0409">Iron storage</keyword>
<dbReference type="GeneTree" id="ENSGT00940000153096"/>
<evidence type="ECO:0000256" key="10">
    <source>
        <dbReference type="ARBA" id="ARBA00045578"/>
    </source>
</evidence>
<name>A0A8C7EKL5_NEOVI</name>
<dbReference type="GO" id="GO:0008199">
    <property type="term" value="F:ferric iron binding"/>
    <property type="evidence" value="ECO:0007669"/>
    <property type="project" value="InterPro"/>
</dbReference>
<dbReference type="InterPro" id="IPR008331">
    <property type="entry name" value="Ferritin_DPS_dom"/>
</dbReference>
<dbReference type="AlphaFoldDB" id="A0A8C7EKL5"/>
<evidence type="ECO:0000313" key="16">
    <source>
        <dbReference type="Proteomes" id="UP000694425"/>
    </source>
</evidence>
<evidence type="ECO:0000256" key="7">
    <source>
        <dbReference type="ARBA" id="ARBA00023228"/>
    </source>
</evidence>
<keyword evidence="16" id="KW-1185">Reference proteome</keyword>
<keyword evidence="7" id="KW-0458">Lysosome</keyword>
<comment type="subunit">
    <text evidence="11">Oligomer of 24 subunits. There are two types of subunits: L (light) chain and H (heavy) chain. The major chain can be light or heavy, depending on the species and tissue type. The functional molecule forms a roughly spherical shell with a diameter of 12 nm and contains a central cavity into which the insoluble mineral iron core is deposited. Interacts with NCOA4.</text>
</comment>
<dbReference type="Pfam" id="PF00210">
    <property type="entry name" value="Ferritin"/>
    <property type="match status" value="1"/>
</dbReference>
<dbReference type="InterPro" id="IPR009078">
    <property type="entry name" value="Ferritin-like_SF"/>
</dbReference>
<dbReference type="FunFam" id="1.20.1260.10:FF:000009">
    <property type="entry name" value="Ferritin light chain"/>
    <property type="match status" value="1"/>
</dbReference>
<dbReference type="GO" id="GO:0006826">
    <property type="term" value="P:iron ion transport"/>
    <property type="evidence" value="ECO:0007669"/>
    <property type="project" value="InterPro"/>
</dbReference>
<accession>A0A8C7EKL5</accession>
<keyword evidence="5 12" id="KW-0479">Metal-binding</keyword>